<dbReference type="EMBL" id="MGJI01000007">
    <property type="protein sequence ID" value="OGN05575.1"/>
    <property type="molecule type" value="Genomic_DNA"/>
</dbReference>
<sequence>MFVKKIGIDLGTTNTLVFVPGKGLVINEPSVVAISILDNKIIAVGNYAKEMLGRAPDSIVVSRPLRDGVIADYRITEAMLKYFINKAVGRFGFYKPEILVSVPAGITSTERRAVIEATINAGAKAAYLVKEPVLAAIGAKVPINSPVGNLILNIGGGTSDVAVISLGGIVSWDSARVGGNKIDQAIVEYVKKKHGLAIGERTAELIKIAIANAVKQTNEEKINVRGRDLTTGYPKTIELSSNEITEAMQEQLREIVQTVKNVLQETPPELCSDIMDRGIVISGGGALLKNIDVLITRITGVAARIADDPLLCVAKGTGIVLDNLEVYKKNILAKR</sequence>
<comment type="caution">
    <text evidence="6">Lacks conserved residue(s) required for the propagation of feature annotation.</text>
</comment>
<comment type="function">
    <text evidence="6">Forms membrane-associated dynamic filaments that are essential for cell shape determination. Acts by regulating cell wall synthesis and cell elongation, and thus cell shape. A feedback loop between cell geometry and MreB localization may maintain elongated cell shape by targeting cell wall growth to regions of negative cell wall curvature.</text>
</comment>
<dbReference type="InterPro" id="IPR004753">
    <property type="entry name" value="MreB"/>
</dbReference>
<protein>
    <recommendedName>
        <fullName evidence="6">Cell shape-determining protein MreB</fullName>
    </recommendedName>
</protein>
<evidence type="ECO:0000256" key="4">
    <source>
        <dbReference type="ARBA" id="ARBA00022960"/>
    </source>
</evidence>
<dbReference type="NCBIfam" id="NF010539">
    <property type="entry name" value="PRK13927.1"/>
    <property type="match status" value="1"/>
</dbReference>
<proteinExistence type="inferred from homology"/>
<feature type="binding site" evidence="6">
    <location>
        <begin position="156"/>
        <end position="158"/>
    </location>
    <ligand>
        <name>ATP</name>
        <dbReference type="ChEBI" id="CHEBI:30616"/>
    </ligand>
</feature>
<dbReference type="STRING" id="1802668.A2831_03455"/>
<dbReference type="Pfam" id="PF06723">
    <property type="entry name" value="MreB_Mbl"/>
    <property type="match status" value="1"/>
</dbReference>
<comment type="caution">
    <text evidence="7">The sequence shown here is derived from an EMBL/GenBank/DDBJ whole genome shotgun (WGS) entry which is preliminary data.</text>
</comment>
<reference evidence="7 8" key="1">
    <citation type="journal article" date="2016" name="Nat. Commun.">
        <title>Thousands of microbial genomes shed light on interconnected biogeochemical processes in an aquifer system.</title>
        <authorList>
            <person name="Anantharaman K."/>
            <person name="Brown C.T."/>
            <person name="Hug L.A."/>
            <person name="Sharon I."/>
            <person name="Castelle C.J."/>
            <person name="Probst A.J."/>
            <person name="Thomas B.C."/>
            <person name="Singh A."/>
            <person name="Wilkins M.J."/>
            <person name="Karaoz U."/>
            <person name="Brodie E.L."/>
            <person name="Williams K.H."/>
            <person name="Hubbard S.S."/>
            <person name="Banfield J.F."/>
        </authorList>
    </citation>
    <scope>NUCLEOTIDE SEQUENCE [LARGE SCALE GENOMIC DNA]</scope>
</reference>
<dbReference type="PRINTS" id="PR01652">
    <property type="entry name" value="SHAPEPROTEIN"/>
</dbReference>
<dbReference type="GO" id="GO:0005737">
    <property type="term" value="C:cytoplasm"/>
    <property type="evidence" value="ECO:0007669"/>
    <property type="project" value="UniProtKB-SubCell"/>
</dbReference>
<keyword evidence="1 6" id="KW-0963">Cytoplasm</keyword>
<keyword evidence="4 6" id="KW-0133">Cell shape</keyword>
<comment type="similarity">
    <text evidence="5 6">Belongs to the FtsA/MreB family.</text>
</comment>
<gene>
    <name evidence="6" type="primary">mreB</name>
    <name evidence="7" type="ORF">A2831_03455</name>
</gene>
<dbReference type="PANTHER" id="PTHR42749:SF1">
    <property type="entry name" value="CELL SHAPE-DETERMINING PROTEIN MREB"/>
    <property type="match status" value="1"/>
</dbReference>
<feature type="binding site" evidence="6">
    <location>
        <begin position="284"/>
        <end position="287"/>
    </location>
    <ligand>
        <name>ATP</name>
        <dbReference type="ChEBI" id="CHEBI:30616"/>
    </ligand>
</feature>
<evidence type="ECO:0000256" key="5">
    <source>
        <dbReference type="ARBA" id="ARBA00023458"/>
    </source>
</evidence>
<evidence type="ECO:0000313" key="7">
    <source>
        <dbReference type="EMBL" id="OGN05575.1"/>
    </source>
</evidence>
<dbReference type="Proteomes" id="UP000177507">
    <property type="component" value="Unassembled WGS sequence"/>
</dbReference>
<dbReference type="SUPFAM" id="SSF53067">
    <property type="entry name" value="Actin-like ATPase domain"/>
    <property type="match status" value="2"/>
</dbReference>
<evidence type="ECO:0000256" key="1">
    <source>
        <dbReference type="ARBA" id="ARBA00022490"/>
    </source>
</evidence>
<keyword evidence="2 6" id="KW-0547">Nucleotide-binding</keyword>
<accession>A0A1F8EXH5</accession>
<keyword evidence="3 6" id="KW-0067">ATP-binding</keyword>
<evidence type="ECO:0000256" key="3">
    <source>
        <dbReference type="ARBA" id="ARBA00022840"/>
    </source>
</evidence>
<dbReference type="NCBIfam" id="TIGR00904">
    <property type="entry name" value="mreB"/>
    <property type="match status" value="1"/>
</dbReference>
<dbReference type="HAMAP" id="MF_02207">
    <property type="entry name" value="MreB"/>
    <property type="match status" value="1"/>
</dbReference>
<dbReference type="Gene3D" id="3.30.420.40">
    <property type="match status" value="3"/>
</dbReference>
<feature type="binding site" evidence="6">
    <location>
        <begin position="204"/>
        <end position="207"/>
    </location>
    <ligand>
        <name>ATP</name>
        <dbReference type="ChEBI" id="CHEBI:30616"/>
    </ligand>
</feature>
<dbReference type="PANTHER" id="PTHR42749">
    <property type="entry name" value="CELL SHAPE-DETERMINING PROTEIN MREB"/>
    <property type="match status" value="1"/>
</dbReference>
<dbReference type="InterPro" id="IPR056546">
    <property type="entry name" value="MreB_MamK-like"/>
</dbReference>
<dbReference type="InterPro" id="IPR043129">
    <property type="entry name" value="ATPase_NBD"/>
</dbReference>
<dbReference type="GO" id="GO:0000902">
    <property type="term" value="P:cell morphogenesis"/>
    <property type="evidence" value="ECO:0007669"/>
    <property type="project" value="InterPro"/>
</dbReference>
<evidence type="ECO:0000313" key="8">
    <source>
        <dbReference type="Proteomes" id="UP000177507"/>
    </source>
</evidence>
<dbReference type="GO" id="GO:0005524">
    <property type="term" value="F:ATP binding"/>
    <property type="evidence" value="ECO:0007669"/>
    <property type="project" value="UniProtKB-KW"/>
</dbReference>
<comment type="subcellular location">
    <subcellularLocation>
        <location evidence="6">Cytoplasm</location>
    </subcellularLocation>
    <text evidence="6">Membrane-associated.</text>
</comment>
<dbReference type="GO" id="GO:0008360">
    <property type="term" value="P:regulation of cell shape"/>
    <property type="evidence" value="ECO:0007669"/>
    <property type="project" value="UniProtKB-UniRule"/>
</dbReference>
<evidence type="ECO:0000256" key="6">
    <source>
        <dbReference type="HAMAP-Rule" id="MF_02207"/>
    </source>
</evidence>
<comment type="subunit">
    <text evidence="6">Forms polymers.</text>
</comment>
<organism evidence="7 8">
    <name type="scientific">Candidatus Yanofskybacteria bacterium RIFCSPHIGHO2_01_FULL_44_17</name>
    <dbReference type="NCBI Taxonomy" id="1802668"/>
    <lineage>
        <taxon>Bacteria</taxon>
        <taxon>Candidatus Yanofskyibacteriota</taxon>
    </lineage>
</organism>
<dbReference type="AlphaFoldDB" id="A0A1F8EXH5"/>
<evidence type="ECO:0000256" key="2">
    <source>
        <dbReference type="ARBA" id="ARBA00022741"/>
    </source>
</evidence>
<name>A0A1F8EXH5_9BACT</name>
<dbReference type="CDD" id="cd10225">
    <property type="entry name" value="ASKHA_NBD_MreB-like"/>
    <property type="match status" value="1"/>
</dbReference>